<keyword evidence="3" id="KW-0808">Transferase</keyword>
<dbReference type="SUPFAM" id="SSF53335">
    <property type="entry name" value="S-adenosyl-L-methionine-dependent methyltransferases"/>
    <property type="match status" value="1"/>
</dbReference>
<evidence type="ECO:0000256" key="1">
    <source>
        <dbReference type="SAM" id="MobiDB-lite"/>
    </source>
</evidence>
<dbReference type="GO" id="GO:0032259">
    <property type="term" value="P:methylation"/>
    <property type="evidence" value="ECO:0007669"/>
    <property type="project" value="UniProtKB-KW"/>
</dbReference>
<sequence length="687" mass="75792">MISLRLLAINVQNEALTMSSLATGHDVADFEASACVYTTLIGNYETLNEQPVAAASKLRFICLTDDASLRSGSWEIRLVEPVFASDPIRSQRDLKIRPHLHLREFARSLYIDNSVILKAPPATLFELADASKEGFLMPPHSYRETVLDEFLEVSRLGFDDNTRIYEQLNHYMLSHPEMLQERPWWTAIMVRNHRDPATCAALEAWALHVMRYSRRDQLSVNLALRSAGIRPAPFQIDNLASEFHSWPHAPARDRQRGERNTALSMMPLAARLRLVEQRLGESEKTAADLAATAERRLRESEQAATALAAMEQRLRESEKTVAALAHVEQRLQESDRRLIESERRLHEYEQRLRESEQRLHESERRRDEGEQAAAALAAARDALLHSTSWRITAPLRWLKGRASDALRAGPPPVSPPVSPPAGTGPVPQDPSPVAERPAAPPDRVLTQAGHWIHVDPDDPRGRALVKAGGSLNPPTLAAWQLLLAEGGWTHVIDVGANYGEMLVHGGLPPGAQVIAFEPSAAIRSRLERTLGEAGIDAVISDAALSDAEGTGALLIDPLWSGTTRLAHPVEEGAIPVRTTTLGAVLRDTGAAMPALRPLVKIDVEGHETEVLRGVMRDLPELGGFAALVEVLHASPADLEWIEQTFDIEVLRLGTPGGLEAAPRGRLREMLASDAYYGQDVVLRRRKS</sequence>
<reference evidence="3" key="2">
    <citation type="journal article" date="2021" name="Syst. Appl. Microbiol.">
        <title>Roseomonas hellenica sp. nov., isolated from roots of wild-growing Alkanna tinctoria.</title>
        <authorList>
            <person name="Rat A."/>
            <person name="Naranjo H.D."/>
            <person name="Lebbe L."/>
            <person name="Cnockaert M."/>
            <person name="Krigas N."/>
            <person name="Grigoriadou K."/>
            <person name="Maloupa E."/>
            <person name="Willems A."/>
        </authorList>
    </citation>
    <scope>NUCLEOTIDE SEQUENCE</scope>
    <source>
        <strain evidence="3">LMG 31228</strain>
    </source>
</reference>
<dbReference type="Pfam" id="PF05050">
    <property type="entry name" value="Methyltransf_21"/>
    <property type="match status" value="1"/>
</dbReference>
<evidence type="ECO:0000313" key="4">
    <source>
        <dbReference type="Proteomes" id="UP001138709"/>
    </source>
</evidence>
<dbReference type="Gene3D" id="3.40.50.150">
    <property type="entry name" value="Vaccinia Virus protein VP39"/>
    <property type="match status" value="1"/>
</dbReference>
<dbReference type="EMBL" id="JAAEDL010000011">
    <property type="protein sequence ID" value="MBR0681352.1"/>
    <property type="molecule type" value="Genomic_DNA"/>
</dbReference>
<gene>
    <name evidence="3" type="ORF">GXW74_12725</name>
</gene>
<dbReference type="AlphaFoldDB" id="A0A9X9XCB6"/>
<keyword evidence="3" id="KW-0489">Methyltransferase</keyword>
<organism evidence="3 4">
    <name type="scientific">Neoroseomonas eburnea</name>
    <dbReference type="NCBI Taxonomy" id="1346889"/>
    <lineage>
        <taxon>Bacteria</taxon>
        <taxon>Pseudomonadati</taxon>
        <taxon>Pseudomonadota</taxon>
        <taxon>Alphaproteobacteria</taxon>
        <taxon>Acetobacterales</taxon>
        <taxon>Acetobacteraceae</taxon>
        <taxon>Neoroseomonas</taxon>
    </lineage>
</organism>
<dbReference type="RefSeq" id="WP_211846885.1">
    <property type="nucleotide sequence ID" value="NZ_JAAEDL010000011.1"/>
</dbReference>
<feature type="compositionally biased region" description="Basic and acidic residues" evidence="1">
    <location>
        <begin position="350"/>
        <end position="369"/>
    </location>
</feature>
<feature type="region of interest" description="Disordered" evidence="1">
    <location>
        <begin position="406"/>
        <end position="440"/>
    </location>
</feature>
<feature type="compositionally biased region" description="Pro residues" evidence="1">
    <location>
        <begin position="409"/>
        <end position="419"/>
    </location>
</feature>
<comment type="caution">
    <text evidence="3">The sequence shown here is derived from an EMBL/GenBank/DDBJ whole genome shotgun (WGS) entry which is preliminary data.</text>
</comment>
<dbReference type="Proteomes" id="UP001138709">
    <property type="component" value="Unassembled WGS sequence"/>
</dbReference>
<reference evidence="3" key="1">
    <citation type="submission" date="2020-01" db="EMBL/GenBank/DDBJ databases">
        <authorList>
            <person name="Rat A."/>
        </authorList>
    </citation>
    <scope>NUCLEOTIDE SEQUENCE</scope>
    <source>
        <strain evidence="3">LMG 31228</strain>
    </source>
</reference>
<dbReference type="PANTHER" id="PTHR34203">
    <property type="entry name" value="METHYLTRANSFERASE, FKBM FAMILY PROTEIN"/>
    <property type="match status" value="1"/>
</dbReference>
<accession>A0A9X9XCB6</accession>
<dbReference type="PANTHER" id="PTHR34203:SF15">
    <property type="entry name" value="SLL1173 PROTEIN"/>
    <property type="match status" value="1"/>
</dbReference>
<dbReference type="InterPro" id="IPR052514">
    <property type="entry name" value="SAM-dependent_MTase"/>
</dbReference>
<protein>
    <submittedName>
        <fullName evidence="3">FkbM family methyltransferase</fullName>
    </submittedName>
</protein>
<feature type="region of interest" description="Disordered" evidence="1">
    <location>
        <begin position="350"/>
        <end position="371"/>
    </location>
</feature>
<proteinExistence type="predicted"/>
<evidence type="ECO:0000313" key="3">
    <source>
        <dbReference type="EMBL" id="MBR0681352.1"/>
    </source>
</evidence>
<feature type="domain" description="Methyltransferase FkbM" evidence="2">
    <location>
        <begin position="493"/>
        <end position="618"/>
    </location>
</feature>
<dbReference type="NCBIfam" id="TIGR01444">
    <property type="entry name" value="fkbM_fam"/>
    <property type="match status" value="1"/>
</dbReference>
<name>A0A9X9XCB6_9PROT</name>
<dbReference type="GO" id="GO:0008168">
    <property type="term" value="F:methyltransferase activity"/>
    <property type="evidence" value="ECO:0007669"/>
    <property type="project" value="UniProtKB-KW"/>
</dbReference>
<evidence type="ECO:0000259" key="2">
    <source>
        <dbReference type="Pfam" id="PF05050"/>
    </source>
</evidence>
<dbReference type="InterPro" id="IPR029063">
    <property type="entry name" value="SAM-dependent_MTases_sf"/>
</dbReference>
<dbReference type="InterPro" id="IPR006342">
    <property type="entry name" value="FkbM_mtfrase"/>
</dbReference>
<dbReference type="SUPFAM" id="SSF57997">
    <property type="entry name" value="Tropomyosin"/>
    <property type="match status" value="1"/>
</dbReference>
<keyword evidence="4" id="KW-1185">Reference proteome</keyword>